<comment type="subunit">
    <text evidence="6">Component of the lipopolysaccharide transport and assembly complex. Interacts with LptD.</text>
</comment>
<evidence type="ECO:0000256" key="2">
    <source>
        <dbReference type="ARBA" id="ARBA00023136"/>
    </source>
</evidence>
<sequence>MKVRPGVPATLARARRLVQTARMKTFLLIPGLLVMLALSACGFHLRGGLALPSDIGAVRVVSSNPNSALVYALEQSLRRAGADMAAGGNDDVAALTVVGERWGDTPISVDQFGRAQEFTLRYAVIFRFEDADGEVLVPQQAIELSRDYISVPTASSGTEGEREILSRELQKEMTASILRRIGTVLKAPRAVAP</sequence>
<keyword evidence="8" id="KW-1185">Reference proteome</keyword>
<comment type="function">
    <text evidence="6">Together with LptD, is involved in the assembly of lipopolysaccharide (LPS) at the surface of the outer membrane. Required for the proper assembly of LptD. Binds LPS and may serve as the LPS recognition site at the outer membrane.</text>
</comment>
<organism evidence="7 8">
    <name type="scientific">Luteimonas vadosa</name>
    <dbReference type="NCBI Taxonomy" id="1165507"/>
    <lineage>
        <taxon>Bacteria</taxon>
        <taxon>Pseudomonadati</taxon>
        <taxon>Pseudomonadota</taxon>
        <taxon>Gammaproteobacteria</taxon>
        <taxon>Lysobacterales</taxon>
        <taxon>Lysobacteraceae</taxon>
        <taxon>Luteimonas</taxon>
    </lineage>
</organism>
<protein>
    <recommendedName>
        <fullName evidence="6">LPS-assembly lipoprotein LptE</fullName>
    </recommendedName>
</protein>
<evidence type="ECO:0000313" key="8">
    <source>
        <dbReference type="Proteomes" id="UP001501323"/>
    </source>
</evidence>
<dbReference type="EMBL" id="BAABJY010000002">
    <property type="protein sequence ID" value="GAA4866810.1"/>
    <property type="molecule type" value="Genomic_DNA"/>
</dbReference>
<gene>
    <name evidence="6" type="primary">lptE</name>
    <name evidence="7" type="ORF">GCM10023332_18800</name>
</gene>
<dbReference type="InterPro" id="IPR007485">
    <property type="entry name" value="LPS_assembly_LptE"/>
</dbReference>
<evidence type="ECO:0000256" key="3">
    <source>
        <dbReference type="ARBA" id="ARBA00023139"/>
    </source>
</evidence>
<evidence type="ECO:0000256" key="6">
    <source>
        <dbReference type="HAMAP-Rule" id="MF_01186"/>
    </source>
</evidence>
<dbReference type="HAMAP" id="MF_01186">
    <property type="entry name" value="LPS_assembly_LptE"/>
    <property type="match status" value="1"/>
</dbReference>
<comment type="caution">
    <text evidence="7">The sequence shown here is derived from an EMBL/GenBank/DDBJ whole genome shotgun (WGS) entry which is preliminary data.</text>
</comment>
<accession>A0ABP9E2T5</accession>
<comment type="similarity">
    <text evidence="6">Belongs to the LptE lipoprotein family.</text>
</comment>
<evidence type="ECO:0000256" key="4">
    <source>
        <dbReference type="ARBA" id="ARBA00023237"/>
    </source>
</evidence>
<dbReference type="PANTHER" id="PTHR38098:SF1">
    <property type="entry name" value="LPS-ASSEMBLY LIPOPROTEIN LPTE"/>
    <property type="match status" value="1"/>
</dbReference>
<name>A0ABP9E2T5_9GAMM</name>
<keyword evidence="1" id="KW-0732">Signal</keyword>
<dbReference type="PANTHER" id="PTHR38098">
    <property type="entry name" value="LPS-ASSEMBLY LIPOPROTEIN LPTE"/>
    <property type="match status" value="1"/>
</dbReference>
<evidence type="ECO:0000256" key="1">
    <source>
        <dbReference type="ARBA" id="ARBA00022729"/>
    </source>
</evidence>
<dbReference type="Proteomes" id="UP001501323">
    <property type="component" value="Unassembled WGS sequence"/>
</dbReference>
<evidence type="ECO:0000256" key="5">
    <source>
        <dbReference type="ARBA" id="ARBA00023288"/>
    </source>
</evidence>
<evidence type="ECO:0000313" key="7">
    <source>
        <dbReference type="EMBL" id="GAA4866810.1"/>
    </source>
</evidence>
<keyword evidence="3" id="KW-0564">Palmitate</keyword>
<keyword evidence="5" id="KW-0449">Lipoprotein</keyword>
<reference evidence="8" key="1">
    <citation type="journal article" date="2019" name="Int. J. Syst. Evol. Microbiol.">
        <title>The Global Catalogue of Microorganisms (GCM) 10K type strain sequencing project: providing services to taxonomists for standard genome sequencing and annotation.</title>
        <authorList>
            <consortium name="The Broad Institute Genomics Platform"/>
            <consortium name="The Broad Institute Genome Sequencing Center for Infectious Disease"/>
            <person name="Wu L."/>
            <person name="Ma J."/>
        </authorList>
    </citation>
    <scope>NUCLEOTIDE SEQUENCE [LARGE SCALE GENOMIC DNA]</scope>
    <source>
        <strain evidence="8">JCM 18392</strain>
    </source>
</reference>
<dbReference type="Pfam" id="PF04390">
    <property type="entry name" value="LptE"/>
    <property type="match status" value="1"/>
</dbReference>
<keyword evidence="4 6" id="KW-0998">Cell outer membrane</keyword>
<dbReference type="Gene3D" id="3.30.160.150">
    <property type="entry name" value="Lipoprotein like domain"/>
    <property type="match status" value="1"/>
</dbReference>
<proteinExistence type="inferred from homology"/>
<keyword evidence="2 6" id="KW-0472">Membrane</keyword>